<proteinExistence type="predicted"/>
<dbReference type="EMBL" id="JH413817">
    <property type="protein sequence ID" value="EHL31236.1"/>
    <property type="molecule type" value="Genomic_DNA"/>
</dbReference>
<protein>
    <recommendedName>
        <fullName evidence="3">Transposase DDE domain-containing protein</fullName>
    </recommendedName>
</protein>
<organism evidence="1 2">
    <name type="scientific">Legionella drancourtii LLAP12</name>
    <dbReference type="NCBI Taxonomy" id="658187"/>
    <lineage>
        <taxon>Bacteria</taxon>
        <taxon>Pseudomonadati</taxon>
        <taxon>Pseudomonadota</taxon>
        <taxon>Gammaproteobacteria</taxon>
        <taxon>Legionellales</taxon>
        <taxon>Legionellaceae</taxon>
        <taxon>Legionella</taxon>
    </lineage>
</organism>
<dbReference type="Proteomes" id="UP000002770">
    <property type="component" value="Unassembled WGS sequence"/>
</dbReference>
<sequence>MGEWCHEVKPILIKTHRRLAISLFRYGLDFIVDILMNLFYKKTLFGECLNRIRLEKPGSTPLGYAV</sequence>
<gene>
    <name evidence="1" type="ORF">LDG_6697</name>
</gene>
<dbReference type="STRING" id="658187.LDG_6697"/>
<evidence type="ECO:0008006" key="3">
    <source>
        <dbReference type="Google" id="ProtNLM"/>
    </source>
</evidence>
<keyword evidence="2" id="KW-1185">Reference proteome</keyword>
<evidence type="ECO:0000313" key="1">
    <source>
        <dbReference type="EMBL" id="EHL31236.1"/>
    </source>
</evidence>
<reference evidence="1 2" key="1">
    <citation type="journal article" date="2011" name="BMC Genomics">
        <title>Insight into cross-talk between intra-amoebal pathogens.</title>
        <authorList>
            <person name="Gimenez G."/>
            <person name="Bertelli C."/>
            <person name="Moliner C."/>
            <person name="Robert C."/>
            <person name="Raoult D."/>
            <person name="Fournier P.E."/>
            <person name="Greub G."/>
        </authorList>
    </citation>
    <scope>NUCLEOTIDE SEQUENCE [LARGE SCALE GENOMIC DNA]</scope>
    <source>
        <strain evidence="1 2">LLAP12</strain>
    </source>
</reference>
<accession>G9EN75</accession>
<evidence type="ECO:0000313" key="2">
    <source>
        <dbReference type="Proteomes" id="UP000002770"/>
    </source>
</evidence>
<name>G9EN75_9GAMM</name>
<dbReference type="HOGENOM" id="CLU_205538_0_0_6"/>
<dbReference type="InParanoid" id="G9EN75"/>
<dbReference type="AlphaFoldDB" id="G9EN75"/>